<gene>
    <name evidence="4" type="ORF">HEK616_64480</name>
</gene>
<dbReference type="InterPro" id="IPR017871">
    <property type="entry name" value="ABC_transporter-like_CS"/>
</dbReference>
<dbReference type="PROSITE" id="PS50893">
    <property type="entry name" value="ABC_TRANSPORTER_2"/>
    <property type="match status" value="1"/>
</dbReference>
<name>A0ABM8A2U0_STRNI</name>
<dbReference type="PANTHER" id="PTHR42794">
    <property type="entry name" value="HEMIN IMPORT ATP-BINDING PROTEIN HMUV"/>
    <property type="match status" value="1"/>
</dbReference>
<dbReference type="EMBL" id="AP026073">
    <property type="protein sequence ID" value="BDM72961.1"/>
    <property type="molecule type" value="Genomic_DNA"/>
</dbReference>
<dbReference type="RefSeq" id="WP_261956282.1">
    <property type="nucleotide sequence ID" value="NZ_AP026073.1"/>
</dbReference>
<dbReference type="Proteomes" id="UP001059597">
    <property type="component" value="Chromosome"/>
</dbReference>
<sequence length="264" mass="27607">MRLDITGLSVEVAGTRLVHDITLRAASGRVVGLVGPNGSGKSTLLRCVYRALPPAAGAVRLDGADLHAMDARAGARLLAALPQESGTEFDFTVAEVVAMGRLPHQRGTGRPSAADTAVCARALARVGAAHLAGRGFPGLSGGEKQRVLIARALAQEPRVLVLDEPTNHLDIAQQLAVLALVRDGDAAGARPTVLTALHDLNLAARYCDELHVLSRGRIAAAGPPYDVLTPELLAEVFGVRAHRVRHPESGAVQLLFDRLPPASS</sequence>
<accession>A0ABM8A2U0</accession>
<dbReference type="PANTHER" id="PTHR42794:SF2">
    <property type="entry name" value="ABC TRANSPORTER ATP-BINDING PROTEIN"/>
    <property type="match status" value="1"/>
</dbReference>
<dbReference type="GO" id="GO:0005524">
    <property type="term" value="F:ATP binding"/>
    <property type="evidence" value="ECO:0007669"/>
    <property type="project" value="UniProtKB-KW"/>
</dbReference>
<dbReference type="InterPro" id="IPR003439">
    <property type="entry name" value="ABC_transporter-like_ATP-bd"/>
</dbReference>
<dbReference type="CDD" id="cd03214">
    <property type="entry name" value="ABC_Iron-Siderophores_B12_Hemin"/>
    <property type="match status" value="1"/>
</dbReference>
<reference evidence="4" key="1">
    <citation type="submission" date="2022-06" db="EMBL/GenBank/DDBJ databases">
        <title>Complete genome sequence of Streptomyces nigrescens HEK616.</title>
        <authorList>
            <person name="Asamizu S."/>
            <person name="Onaka H."/>
        </authorList>
    </citation>
    <scope>NUCLEOTIDE SEQUENCE</scope>
    <source>
        <strain evidence="4">HEK616</strain>
    </source>
</reference>
<keyword evidence="5" id="KW-1185">Reference proteome</keyword>
<dbReference type="SUPFAM" id="SSF52540">
    <property type="entry name" value="P-loop containing nucleoside triphosphate hydrolases"/>
    <property type="match status" value="1"/>
</dbReference>
<evidence type="ECO:0000256" key="2">
    <source>
        <dbReference type="ARBA" id="ARBA00022840"/>
    </source>
</evidence>
<dbReference type="Pfam" id="PF00005">
    <property type="entry name" value="ABC_tran"/>
    <property type="match status" value="1"/>
</dbReference>
<evidence type="ECO:0000259" key="3">
    <source>
        <dbReference type="PROSITE" id="PS50893"/>
    </source>
</evidence>
<proteinExistence type="predicted"/>
<evidence type="ECO:0000256" key="1">
    <source>
        <dbReference type="ARBA" id="ARBA00022741"/>
    </source>
</evidence>
<keyword evidence="2 4" id="KW-0067">ATP-binding</keyword>
<feature type="domain" description="ABC transporter" evidence="3">
    <location>
        <begin position="3"/>
        <end position="240"/>
    </location>
</feature>
<evidence type="ECO:0000313" key="4">
    <source>
        <dbReference type="EMBL" id="BDM72961.1"/>
    </source>
</evidence>
<dbReference type="InterPro" id="IPR027417">
    <property type="entry name" value="P-loop_NTPase"/>
</dbReference>
<keyword evidence="1" id="KW-0547">Nucleotide-binding</keyword>
<evidence type="ECO:0000313" key="5">
    <source>
        <dbReference type="Proteomes" id="UP001059597"/>
    </source>
</evidence>
<protein>
    <submittedName>
        <fullName evidence="4">ABC transporter ATP-binding protein</fullName>
    </submittedName>
</protein>
<organism evidence="4 5">
    <name type="scientific">Streptomyces nigrescens</name>
    <dbReference type="NCBI Taxonomy" id="1920"/>
    <lineage>
        <taxon>Bacteria</taxon>
        <taxon>Bacillati</taxon>
        <taxon>Actinomycetota</taxon>
        <taxon>Actinomycetes</taxon>
        <taxon>Kitasatosporales</taxon>
        <taxon>Streptomycetaceae</taxon>
        <taxon>Streptomyces</taxon>
    </lineage>
</organism>
<dbReference type="PROSITE" id="PS00211">
    <property type="entry name" value="ABC_TRANSPORTER_1"/>
    <property type="match status" value="1"/>
</dbReference>
<dbReference type="Gene3D" id="3.40.50.300">
    <property type="entry name" value="P-loop containing nucleotide triphosphate hydrolases"/>
    <property type="match status" value="1"/>
</dbReference>
<dbReference type="InterPro" id="IPR003593">
    <property type="entry name" value="AAA+_ATPase"/>
</dbReference>
<dbReference type="SMART" id="SM00382">
    <property type="entry name" value="AAA"/>
    <property type="match status" value="1"/>
</dbReference>